<comment type="caution">
    <text evidence="1">The sequence shown here is derived from an EMBL/GenBank/DDBJ whole genome shotgun (WGS) entry which is preliminary data.</text>
</comment>
<protein>
    <submittedName>
        <fullName evidence="1">Glycosyltransferase family 2 protein</fullName>
    </submittedName>
</protein>
<feature type="non-terminal residue" evidence="1">
    <location>
        <position position="211"/>
    </location>
</feature>
<reference evidence="1" key="2">
    <citation type="journal article" date="2021" name="PeerJ">
        <title>Extensive microbial diversity within the chicken gut microbiome revealed by metagenomics and culture.</title>
        <authorList>
            <person name="Gilroy R."/>
            <person name="Ravi A."/>
            <person name="Getino M."/>
            <person name="Pursley I."/>
            <person name="Horton D.L."/>
            <person name="Alikhan N.F."/>
            <person name="Baker D."/>
            <person name="Gharbi K."/>
            <person name="Hall N."/>
            <person name="Watson M."/>
            <person name="Adriaenssens E.M."/>
            <person name="Foster-Nyarko E."/>
            <person name="Jarju S."/>
            <person name="Secka A."/>
            <person name="Antonio M."/>
            <person name="Oren A."/>
            <person name="Chaudhuri R.R."/>
            <person name="La Ragione R."/>
            <person name="Hildebrand F."/>
            <person name="Pallen M.J."/>
        </authorList>
    </citation>
    <scope>NUCLEOTIDE SEQUENCE</scope>
    <source>
        <strain evidence="1">CHK152-2994</strain>
    </source>
</reference>
<evidence type="ECO:0000313" key="1">
    <source>
        <dbReference type="EMBL" id="HIS82469.1"/>
    </source>
</evidence>
<gene>
    <name evidence="1" type="ORF">IAD41_02540</name>
</gene>
<name>A0A9D1FUR8_9BACT</name>
<dbReference type="Proteomes" id="UP000824139">
    <property type="component" value="Unassembled WGS sequence"/>
</dbReference>
<proteinExistence type="predicted"/>
<dbReference type="EMBL" id="DVJO01000052">
    <property type="protein sequence ID" value="HIS82469.1"/>
    <property type="molecule type" value="Genomic_DNA"/>
</dbReference>
<organism evidence="1 2">
    <name type="scientific">Candidatus Scatenecus faecavium</name>
    <dbReference type="NCBI Taxonomy" id="2840915"/>
    <lineage>
        <taxon>Bacteria</taxon>
        <taxon>Candidatus Scatenecus</taxon>
    </lineage>
</organism>
<accession>A0A9D1FUR8</accession>
<dbReference type="InterPro" id="IPR029044">
    <property type="entry name" value="Nucleotide-diphossugar_trans"/>
</dbReference>
<reference evidence="1" key="1">
    <citation type="submission" date="2020-10" db="EMBL/GenBank/DDBJ databases">
        <authorList>
            <person name="Gilroy R."/>
        </authorList>
    </citation>
    <scope>NUCLEOTIDE SEQUENCE</scope>
    <source>
        <strain evidence="1">CHK152-2994</strain>
    </source>
</reference>
<dbReference type="AlphaFoldDB" id="A0A9D1FUR8"/>
<evidence type="ECO:0000313" key="2">
    <source>
        <dbReference type="Proteomes" id="UP000824139"/>
    </source>
</evidence>
<dbReference type="CDD" id="cd00761">
    <property type="entry name" value="Glyco_tranf_GTA_type"/>
    <property type="match status" value="1"/>
</dbReference>
<sequence length="211" mass="24841">MKLFTKEKAGTRRIINICGLRFEYNTAQKYNYTPVTESGLIQTPRKTKLIVSLTSFPERIPTLHICLSSLMQQTVKPDMLVLWLAKEQFPNLEADLPEEILRLKQFGLKIRWWHDVKPYKKLVPILPEHPEDIIVTTDDDVFYDKEWLERLYNSYLEFPQHIHCHRTTKILLKNGKFKGRYEQNYKFPSFANKLSGGGGVLYPPHSLYKDI</sequence>
<dbReference type="SUPFAM" id="SSF53448">
    <property type="entry name" value="Nucleotide-diphospho-sugar transferases"/>
    <property type="match status" value="1"/>
</dbReference>